<feature type="transmembrane region" description="Helical" evidence="9">
    <location>
        <begin position="22"/>
        <end position="46"/>
    </location>
</feature>
<keyword evidence="9" id="KW-0472">Membrane</keyword>
<dbReference type="AlphaFoldDB" id="A0A2T0RI22"/>
<feature type="transmembrane region" description="Helical" evidence="9">
    <location>
        <begin position="321"/>
        <end position="343"/>
    </location>
</feature>
<name>A0A2T0RI22_9ACTN</name>
<dbReference type="EMBL" id="PVZG01000022">
    <property type="protein sequence ID" value="PRY20808.1"/>
    <property type="molecule type" value="Genomic_DNA"/>
</dbReference>
<dbReference type="InterPro" id="IPR013587">
    <property type="entry name" value="Nitrate/nitrite_sensing"/>
</dbReference>
<dbReference type="SMART" id="SM00387">
    <property type="entry name" value="HATPase_c"/>
    <property type="match status" value="1"/>
</dbReference>
<protein>
    <recommendedName>
        <fullName evidence="2">histidine kinase</fullName>
        <ecNumber evidence="2">2.7.13.3</ecNumber>
    </recommendedName>
</protein>
<evidence type="ECO:0000313" key="12">
    <source>
        <dbReference type="Proteomes" id="UP000239209"/>
    </source>
</evidence>
<dbReference type="RefSeq" id="WP_106130460.1">
    <property type="nucleotide sequence ID" value="NZ_PVZG01000022.1"/>
</dbReference>
<dbReference type="Proteomes" id="UP000239209">
    <property type="component" value="Unassembled WGS sequence"/>
</dbReference>
<dbReference type="GO" id="GO:0004673">
    <property type="term" value="F:protein histidine kinase activity"/>
    <property type="evidence" value="ECO:0007669"/>
    <property type="project" value="UniProtKB-EC"/>
</dbReference>
<keyword evidence="6 11" id="KW-0418">Kinase</keyword>
<feature type="compositionally biased region" description="Basic and acidic residues" evidence="8">
    <location>
        <begin position="656"/>
        <end position="667"/>
    </location>
</feature>
<organism evidence="11 12">
    <name type="scientific">Pseudosporangium ferrugineum</name>
    <dbReference type="NCBI Taxonomy" id="439699"/>
    <lineage>
        <taxon>Bacteria</taxon>
        <taxon>Bacillati</taxon>
        <taxon>Actinomycetota</taxon>
        <taxon>Actinomycetes</taxon>
        <taxon>Micromonosporales</taxon>
        <taxon>Micromonosporaceae</taxon>
        <taxon>Pseudosporangium</taxon>
    </lineage>
</organism>
<evidence type="ECO:0000256" key="4">
    <source>
        <dbReference type="ARBA" id="ARBA00022679"/>
    </source>
</evidence>
<feature type="compositionally biased region" description="Gly residues" evidence="8">
    <location>
        <begin position="817"/>
        <end position="834"/>
    </location>
</feature>
<keyword evidence="3" id="KW-0597">Phosphoprotein</keyword>
<dbReference type="InterPro" id="IPR050428">
    <property type="entry name" value="TCS_sensor_his_kinase"/>
</dbReference>
<feature type="compositionally biased region" description="Low complexity" evidence="8">
    <location>
        <begin position="848"/>
        <end position="868"/>
    </location>
</feature>
<dbReference type="CDD" id="cd00075">
    <property type="entry name" value="HATPase"/>
    <property type="match status" value="1"/>
</dbReference>
<evidence type="ECO:0000256" key="3">
    <source>
        <dbReference type="ARBA" id="ARBA00022553"/>
    </source>
</evidence>
<dbReference type="InterPro" id="IPR003594">
    <property type="entry name" value="HATPase_dom"/>
</dbReference>
<evidence type="ECO:0000259" key="10">
    <source>
        <dbReference type="PROSITE" id="PS50109"/>
    </source>
</evidence>
<feature type="region of interest" description="Disordered" evidence="8">
    <location>
        <begin position="656"/>
        <end position="1085"/>
    </location>
</feature>
<evidence type="ECO:0000256" key="9">
    <source>
        <dbReference type="SAM" id="Phobius"/>
    </source>
</evidence>
<feature type="compositionally biased region" description="Gly residues" evidence="8">
    <location>
        <begin position="793"/>
        <end position="805"/>
    </location>
</feature>
<dbReference type="SUPFAM" id="SSF55874">
    <property type="entry name" value="ATPase domain of HSP90 chaperone/DNA topoisomerase II/histidine kinase"/>
    <property type="match status" value="1"/>
</dbReference>
<feature type="compositionally biased region" description="Low complexity" evidence="8">
    <location>
        <begin position="936"/>
        <end position="952"/>
    </location>
</feature>
<dbReference type="PROSITE" id="PS50109">
    <property type="entry name" value="HIS_KIN"/>
    <property type="match status" value="1"/>
</dbReference>
<keyword evidence="7 9" id="KW-1133">Transmembrane helix</keyword>
<accession>A0A2T0RI22</accession>
<dbReference type="InterPro" id="IPR036890">
    <property type="entry name" value="HATPase_C_sf"/>
</dbReference>
<feature type="domain" description="Histidine kinase" evidence="10">
    <location>
        <begin position="538"/>
        <end position="646"/>
    </location>
</feature>
<keyword evidence="4" id="KW-0808">Transferase</keyword>
<dbReference type="GO" id="GO:0000160">
    <property type="term" value="P:phosphorelay signal transduction system"/>
    <property type="evidence" value="ECO:0007669"/>
    <property type="project" value="TreeGrafter"/>
</dbReference>
<keyword evidence="5 9" id="KW-0812">Transmembrane</keyword>
<feature type="compositionally biased region" description="Low complexity" evidence="8">
    <location>
        <begin position="1052"/>
        <end position="1079"/>
    </location>
</feature>
<comment type="caution">
    <text evidence="11">The sequence shown here is derived from an EMBL/GenBank/DDBJ whole genome shotgun (WGS) entry which is preliminary data.</text>
</comment>
<feature type="compositionally biased region" description="Polar residues" evidence="8">
    <location>
        <begin position="1003"/>
        <end position="1030"/>
    </location>
</feature>
<dbReference type="PANTHER" id="PTHR45436">
    <property type="entry name" value="SENSOR HISTIDINE KINASE YKOH"/>
    <property type="match status" value="1"/>
</dbReference>
<dbReference type="EC" id="2.7.13.3" evidence="2"/>
<feature type="compositionally biased region" description="Low complexity" evidence="8">
    <location>
        <begin position="716"/>
        <end position="745"/>
    </location>
</feature>
<evidence type="ECO:0000256" key="1">
    <source>
        <dbReference type="ARBA" id="ARBA00000085"/>
    </source>
</evidence>
<evidence type="ECO:0000256" key="7">
    <source>
        <dbReference type="ARBA" id="ARBA00022989"/>
    </source>
</evidence>
<evidence type="ECO:0000256" key="2">
    <source>
        <dbReference type="ARBA" id="ARBA00012438"/>
    </source>
</evidence>
<evidence type="ECO:0000313" key="11">
    <source>
        <dbReference type="EMBL" id="PRY20808.1"/>
    </source>
</evidence>
<comment type="catalytic activity">
    <reaction evidence="1">
        <text>ATP + protein L-histidine = ADP + protein N-phospho-L-histidine.</text>
        <dbReference type="EC" id="2.7.13.3"/>
    </reaction>
</comment>
<sequence>MTDKSESVEAARAPEKSIKRRIARLILVPGVAALVLWLATSTYLVFNGYYDREVANGVRKVSIPAVRTLAAIQRERRESIDYLSHAAKDLPKLIAERQQTDSLVEKLRSAAGSVLSKAPRSIDVRWAAFSDRLDRLPGIRSTIDSGRAGRQQTTEFYDELVNAAIELFDTQARVVPDATATQGGITATDTFRAGDLMARASSVISSGFGSRGLASEDHLQFVKMVGAYHATLDAAVPHLHPDARAEYNRMAATPEWTSLVTAENALITAGPWKTRAPRTLQLNAEQWDTVTNAIAEQLVSLTVTQADRTSSDALRTGNNQLLAAAIGSAVALLIALGAIISAVRQSQVLVNRALSVRLAQLGQDAVTVVDERLPSIIAKLRRREKVDLGVELPHRDYGRDEIGDLATVLNRSMRAAVDAAVEEATTRAAGMAMLMGVARRPQRPLQHGLKVIEDLQNRIGDEQILGELFDINHQLTQTRRFLENLIILAGGQAGRRFPRPVPVRRVLLGAVAETRQYQRVTLRRTPEIAISGASIAGITHLVAELLDNALVFSPPESEVWMSCTQAHNGVVIEIEDAGVGMPPEAMEAANVLLATAPTPDLSGLKGGAQIGLWVVAELAKRGNMQVTLRTSAYGGVLAVVLLPASAIASGEDLRRITNEPGDERRTLTVDPFDELGEDGPQAVTVPASRDRSAAAPAASNGTHGARQSLAQERTAPHPTVGTPATAPTASPTAPSAPSGGQAAPGIWPPPPGAPTSAPTAPHPAPSGLPGAHNGRPTAGVSSPASTGQQAGTGHPGAGQQAGAGHPGTDLPARAGHAGTGLPAGTGHAGAGQWTGSGQQAGVPGRQSGAPTEARAETTEPAASAAGGPTRPPLPQRRPQENLAHQLKEQPLESQATGPAHSPETARNRLASYQQGWRAGRTGDLNLPSGAPGGTTPPGHRTGDITPPTGTPGIAPPPSQRTGDPGLARRGTGDLVPPGHTAHAAPSPNRHASDTPAPHRGTATPYNGTASTRTSSALPHSGTIPHSSSAPPHSGTIPHNDGTVPPHGGTASPHGGTVPPHGGTASPHGGDVPSDGGDVPPGRRSE</sequence>
<dbReference type="Gene3D" id="3.30.565.10">
    <property type="entry name" value="Histidine kinase-like ATPase, C-terminal domain"/>
    <property type="match status" value="1"/>
</dbReference>
<dbReference type="PANTHER" id="PTHR45436:SF5">
    <property type="entry name" value="SENSOR HISTIDINE KINASE TRCS"/>
    <property type="match status" value="1"/>
</dbReference>
<evidence type="ECO:0000256" key="5">
    <source>
        <dbReference type="ARBA" id="ARBA00022692"/>
    </source>
</evidence>
<gene>
    <name evidence="11" type="ORF">CLV70_12247</name>
</gene>
<keyword evidence="12" id="KW-1185">Reference proteome</keyword>
<evidence type="ECO:0000256" key="8">
    <source>
        <dbReference type="SAM" id="MobiDB-lite"/>
    </source>
</evidence>
<dbReference type="InterPro" id="IPR005467">
    <property type="entry name" value="His_kinase_dom"/>
</dbReference>
<reference evidence="11 12" key="1">
    <citation type="submission" date="2018-03" db="EMBL/GenBank/DDBJ databases">
        <title>Genomic Encyclopedia of Archaeal and Bacterial Type Strains, Phase II (KMG-II): from individual species to whole genera.</title>
        <authorList>
            <person name="Goeker M."/>
        </authorList>
    </citation>
    <scope>NUCLEOTIDE SEQUENCE [LARGE SCALE GENOMIC DNA]</scope>
    <source>
        <strain evidence="11 12">DSM 45348</strain>
    </source>
</reference>
<proteinExistence type="predicted"/>
<dbReference type="Pfam" id="PF02518">
    <property type="entry name" value="HATPase_c"/>
    <property type="match status" value="1"/>
</dbReference>
<dbReference type="Pfam" id="PF08376">
    <property type="entry name" value="NIT"/>
    <property type="match status" value="1"/>
</dbReference>
<dbReference type="OrthoDB" id="4349881at2"/>
<evidence type="ECO:0000256" key="6">
    <source>
        <dbReference type="ARBA" id="ARBA00022777"/>
    </source>
</evidence>
<dbReference type="GO" id="GO:0005886">
    <property type="term" value="C:plasma membrane"/>
    <property type="evidence" value="ECO:0007669"/>
    <property type="project" value="TreeGrafter"/>
</dbReference>